<reference evidence="1" key="1">
    <citation type="journal article" date="2020" name="Stud. Mycol.">
        <title>101 Dothideomycetes genomes: a test case for predicting lifestyles and emergence of pathogens.</title>
        <authorList>
            <person name="Haridas S."/>
            <person name="Albert R."/>
            <person name="Binder M."/>
            <person name="Bloem J."/>
            <person name="Labutti K."/>
            <person name="Salamov A."/>
            <person name="Andreopoulos B."/>
            <person name="Baker S."/>
            <person name="Barry K."/>
            <person name="Bills G."/>
            <person name="Bluhm B."/>
            <person name="Cannon C."/>
            <person name="Castanera R."/>
            <person name="Culley D."/>
            <person name="Daum C."/>
            <person name="Ezra D."/>
            <person name="Gonzalez J."/>
            <person name="Henrissat B."/>
            <person name="Kuo A."/>
            <person name="Liang C."/>
            <person name="Lipzen A."/>
            <person name="Lutzoni F."/>
            <person name="Magnuson J."/>
            <person name="Mondo S."/>
            <person name="Nolan M."/>
            <person name="Ohm R."/>
            <person name="Pangilinan J."/>
            <person name="Park H.-J."/>
            <person name="Ramirez L."/>
            <person name="Alfaro M."/>
            <person name="Sun H."/>
            <person name="Tritt A."/>
            <person name="Yoshinaga Y."/>
            <person name="Zwiers L.-H."/>
            <person name="Turgeon B."/>
            <person name="Goodwin S."/>
            <person name="Spatafora J."/>
            <person name="Crous P."/>
            <person name="Grigoriev I."/>
        </authorList>
    </citation>
    <scope>NUCLEOTIDE SEQUENCE</scope>
    <source>
        <strain evidence="1">ATCC 200398</strain>
    </source>
</reference>
<accession>A0ACB6Q7Y1</accession>
<comment type="caution">
    <text evidence="1">The sequence shown here is derived from an EMBL/GenBank/DDBJ whole genome shotgun (WGS) entry which is preliminary data.</text>
</comment>
<evidence type="ECO:0000313" key="2">
    <source>
        <dbReference type="Proteomes" id="UP000799755"/>
    </source>
</evidence>
<evidence type="ECO:0000313" key="1">
    <source>
        <dbReference type="EMBL" id="KAF2462962.1"/>
    </source>
</evidence>
<dbReference type="Proteomes" id="UP000799755">
    <property type="component" value="Unassembled WGS sequence"/>
</dbReference>
<keyword evidence="2" id="KW-1185">Reference proteome</keyword>
<sequence>MASRPTLLRIYEIFDKHRAASLSAIGAVAALSYTLYDYLTYLSYGPGGLPYNATGWLVSTVLLRAISREGLSTRMYDNPKLPFADQPGYLPASLPQRASKRPRIGPHPVPQRQLGQLPSEEIRQKLLERFSQLGYKLEARGLVEVRQSVMELQHKGIFVPRSRKWHTVAQETRGEITHVHAGLDGSIHVTLSPDDCKKVIEAGWGQRHGLDGVRVLKKLVGFIMPVNYMLIYAPRDEAEIEVAMTIVKAGIGFMTGTREALEYFSPFGV</sequence>
<name>A0ACB6Q7Y1_9PLEO</name>
<protein>
    <submittedName>
        <fullName evidence="1">Uncharacterized protein</fullName>
    </submittedName>
</protein>
<proteinExistence type="predicted"/>
<dbReference type="EMBL" id="MU003556">
    <property type="protein sequence ID" value="KAF2462962.1"/>
    <property type="molecule type" value="Genomic_DNA"/>
</dbReference>
<organism evidence="1 2">
    <name type="scientific">Lindgomyces ingoldianus</name>
    <dbReference type="NCBI Taxonomy" id="673940"/>
    <lineage>
        <taxon>Eukaryota</taxon>
        <taxon>Fungi</taxon>
        <taxon>Dikarya</taxon>
        <taxon>Ascomycota</taxon>
        <taxon>Pezizomycotina</taxon>
        <taxon>Dothideomycetes</taxon>
        <taxon>Pleosporomycetidae</taxon>
        <taxon>Pleosporales</taxon>
        <taxon>Lindgomycetaceae</taxon>
        <taxon>Lindgomyces</taxon>
    </lineage>
</organism>
<gene>
    <name evidence="1" type="ORF">BDR25DRAFT_308043</name>
</gene>